<dbReference type="AlphaFoldDB" id="A0A645EVZ7"/>
<reference evidence="1" key="1">
    <citation type="submission" date="2019-08" db="EMBL/GenBank/DDBJ databases">
        <authorList>
            <person name="Kucharzyk K."/>
            <person name="Murdoch R.W."/>
            <person name="Higgins S."/>
            <person name="Loffler F."/>
        </authorList>
    </citation>
    <scope>NUCLEOTIDE SEQUENCE</scope>
</reference>
<organism evidence="1">
    <name type="scientific">bioreactor metagenome</name>
    <dbReference type="NCBI Taxonomy" id="1076179"/>
    <lineage>
        <taxon>unclassified sequences</taxon>
        <taxon>metagenomes</taxon>
        <taxon>ecological metagenomes</taxon>
    </lineage>
</organism>
<accession>A0A645EVZ7</accession>
<proteinExistence type="predicted"/>
<evidence type="ECO:0000313" key="1">
    <source>
        <dbReference type="EMBL" id="MPN06037.1"/>
    </source>
</evidence>
<name>A0A645EVZ7_9ZZZZ</name>
<protein>
    <submittedName>
        <fullName evidence="1">Uncharacterized protein</fullName>
    </submittedName>
</protein>
<comment type="caution">
    <text evidence="1">The sequence shown here is derived from an EMBL/GenBank/DDBJ whole genome shotgun (WGS) entry which is preliminary data.</text>
</comment>
<dbReference type="EMBL" id="VSSQ01051918">
    <property type="protein sequence ID" value="MPN06037.1"/>
    <property type="molecule type" value="Genomic_DNA"/>
</dbReference>
<gene>
    <name evidence="1" type="ORF">SDC9_153291</name>
</gene>
<sequence>MPSAMNADMIFGIELDLSAIQGFTELSLCKYKVIMYHSLYIYRQFTLIGFNYAG</sequence>